<reference evidence="11" key="1">
    <citation type="journal article" date="2014" name="Nat. Genet.">
        <title>Genome and transcriptome of the porcine whipworm Trichuris suis.</title>
        <authorList>
            <person name="Jex A.R."/>
            <person name="Nejsum P."/>
            <person name="Schwarz E.M."/>
            <person name="Hu L."/>
            <person name="Young N.D."/>
            <person name="Hall R.S."/>
            <person name="Korhonen P.K."/>
            <person name="Liao S."/>
            <person name="Thamsborg S."/>
            <person name="Xia J."/>
            <person name="Xu P."/>
            <person name="Wang S."/>
            <person name="Scheerlinck J.P."/>
            <person name="Hofmann A."/>
            <person name="Sternberg P.W."/>
            <person name="Wang J."/>
            <person name="Gasser R.B."/>
        </authorList>
    </citation>
    <scope>NUCLEOTIDE SEQUENCE [LARGE SCALE GENOMIC DNA]</scope>
    <source>
        <strain evidence="11">DCEP-RM93F</strain>
    </source>
</reference>
<dbReference type="FunFam" id="3.10.10.10:FF:000007">
    <property type="entry name" value="Retrovirus-related Pol polyprotein from transposon 17.6-like Protein"/>
    <property type="match status" value="1"/>
</dbReference>
<gene>
    <name evidence="11" type="ORF">M514_24377</name>
</gene>
<evidence type="ECO:0000256" key="7">
    <source>
        <dbReference type="ARBA" id="ARBA00022801"/>
    </source>
</evidence>
<evidence type="ECO:0000256" key="4">
    <source>
        <dbReference type="ARBA" id="ARBA00022695"/>
    </source>
</evidence>
<keyword evidence="9" id="KW-0511">Multifunctional enzyme</keyword>
<dbReference type="EMBL" id="KL367573">
    <property type="protein sequence ID" value="KFD63451.1"/>
    <property type="molecule type" value="Genomic_DNA"/>
</dbReference>
<proteinExistence type="predicted"/>
<dbReference type="FunFam" id="3.30.70.270:FF:000020">
    <property type="entry name" value="Transposon Tf2-6 polyprotein-like Protein"/>
    <property type="match status" value="1"/>
</dbReference>
<keyword evidence="5" id="KW-0540">Nuclease</keyword>
<keyword evidence="6" id="KW-0255">Endonuclease</keyword>
<dbReference type="GO" id="GO:0004519">
    <property type="term" value="F:endonuclease activity"/>
    <property type="evidence" value="ECO:0007669"/>
    <property type="project" value="UniProtKB-KW"/>
</dbReference>
<dbReference type="FunFam" id="3.30.70.270:FF:000003">
    <property type="entry name" value="Transposon Ty3-G Gag-Pol polyprotein"/>
    <property type="match status" value="1"/>
</dbReference>
<keyword evidence="4" id="KW-0548">Nucleotidyltransferase</keyword>
<dbReference type="GO" id="GO:0006508">
    <property type="term" value="P:proteolysis"/>
    <property type="evidence" value="ECO:0007669"/>
    <property type="project" value="UniProtKB-KW"/>
</dbReference>
<dbReference type="InterPro" id="IPR043128">
    <property type="entry name" value="Rev_trsase/Diguanyl_cyclase"/>
</dbReference>
<evidence type="ECO:0000259" key="10">
    <source>
        <dbReference type="PROSITE" id="PS50878"/>
    </source>
</evidence>
<evidence type="ECO:0000256" key="8">
    <source>
        <dbReference type="ARBA" id="ARBA00022918"/>
    </source>
</evidence>
<evidence type="ECO:0000256" key="1">
    <source>
        <dbReference type="ARBA" id="ARBA00012493"/>
    </source>
</evidence>
<evidence type="ECO:0000256" key="2">
    <source>
        <dbReference type="ARBA" id="ARBA00022670"/>
    </source>
</evidence>
<keyword evidence="8" id="KW-0695">RNA-directed DNA polymerase</keyword>
<keyword evidence="7" id="KW-0378">Hydrolase</keyword>
<evidence type="ECO:0000256" key="5">
    <source>
        <dbReference type="ARBA" id="ARBA00022722"/>
    </source>
</evidence>
<evidence type="ECO:0000256" key="6">
    <source>
        <dbReference type="ARBA" id="ARBA00022759"/>
    </source>
</evidence>
<accession>A0A085N1V5</accession>
<dbReference type="CDD" id="cd01647">
    <property type="entry name" value="RT_LTR"/>
    <property type="match status" value="1"/>
</dbReference>
<dbReference type="GO" id="GO:0008233">
    <property type="term" value="F:peptidase activity"/>
    <property type="evidence" value="ECO:0007669"/>
    <property type="project" value="UniProtKB-KW"/>
</dbReference>
<dbReference type="PANTHER" id="PTHR37984">
    <property type="entry name" value="PROTEIN CBG26694"/>
    <property type="match status" value="1"/>
</dbReference>
<evidence type="ECO:0000313" key="11">
    <source>
        <dbReference type="EMBL" id="KFD63451.1"/>
    </source>
</evidence>
<dbReference type="InterPro" id="IPR041577">
    <property type="entry name" value="RT_RNaseH_2"/>
</dbReference>
<dbReference type="Pfam" id="PF17919">
    <property type="entry name" value="RT_RNaseH_2"/>
    <property type="match status" value="1"/>
</dbReference>
<organism evidence="11">
    <name type="scientific">Trichuris suis</name>
    <name type="common">pig whipworm</name>
    <dbReference type="NCBI Taxonomy" id="68888"/>
    <lineage>
        <taxon>Eukaryota</taxon>
        <taxon>Metazoa</taxon>
        <taxon>Ecdysozoa</taxon>
        <taxon>Nematoda</taxon>
        <taxon>Enoplea</taxon>
        <taxon>Dorylaimia</taxon>
        <taxon>Trichinellida</taxon>
        <taxon>Trichuridae</taxon>
        <taxon>Trichuris</taxon>
    </lineage>
</organism>
<dbReference type="EC" id="2.7.7.49" evidence="1"/>
<name>A0A085N1V5_9BILA</name>
<dbReference type="InterPro" id="IPR050951">
    <property type="entry name" value="Retrovirus_Pol_polyprotein"/>
</dbReference>
<evidence type="ECO:0000256" key="3">
    <source>
        <dbReference type="ARBA" id="ARBA00022679"/>
    </source>
</evidence>
<dbReference type="PANTHER" id="PTHR37984:SF5">
    <property type="entry name" value="PROTEIN NYNRIN-LIKE"/>
    <property type="match status" value="1"/>
</dbReference>
<dbReference type="Gene3D" id="3.30.70.270">
    <property type="match status" value="3"/>
</dbReference>
<dbReference type="Gene3D" id="3.10.10.10">
    <property type="entry name" value="HIV Type 1 Reverse Transcriptase, subunit A, domain 1"/>
    <property type="match status" value="1"/>
</dbReference>
<evidence type="ECO:0000256" key="9">
    <source>
        <dbReference type="ARBA" id="ARBA00023268"/>
    </source>
</evidence>
<dbReference type="PROSITE" id="PS50878">
    <property type="entry name" value="RT_POL"/>
    <property type="match status" value="1"/>
</dbReference>
<keyword evidence="3" id="KW-0808">Transferase</keyword>
<dbReference type="InterPro" id="IPR043502">
    <property type="entry name" value="DNA/RNA_pol_sf"/>
</dbReference>
<dbReference type="InterPro" id="IPR000477">
    <property type="entry name" value="RT_dom"/>
</dbReference>
<dbReference type="SUPFAM" id="SSF56672">
    <property type="entry name" value="DNA/RNA polymerases"/>
    <property type="match status" value="2"/>
</dbReference>
<sequence>MHVIETTGRPVHFKPRRLPPDRFQIAKKHFDDLLRRGIVRPSNSCWASPLHLVPKKQSGQWRPCGDYRALNQCTVPDRYPLPNIADFNHQLRGKRIFSKIDLQQRYHQIPVRREDVPKTAIITPFGLFEYLMMPFGLRNTNPCSKRRRSENCNYHTLRSLRYLMMPFGLRNSAQTFQRFMDEVTRGLNGCFVYVDDVLLASKNEDEHFNLLQRLFQRFLSYGVRINPSKCLLATRTLIFLGHQVDHNGVRLAPEKVEAVLTFPAPTTTKELRQFLGMINFYRRFLPNIATTLEPLDTIVSRNCQRITLSQPETKAFEAAKHALSNATLLYHPDPSAPIALMVHASDKAMGAVLQQHTNGG</sequence>
<keyword evidence="2" id="KW-0645">Protease</keyword>
<dbReference type="Pfam" id="PF00078">
    <property type="entry name" value="RVT_1"/>
    <property type="match status" value="1"/>
</dbReference>
<protein>
    <recommendedName>
        <fullName evidence="1">RNA-directed DNA polymerase</fullName>
        <ecNumber evidence="1">2.7.7.49</ecNumber>
    </recommendedName>
</protein>
<dbReference type="AlphaFoldDB" id="A0A085N1V5"/>
<dbReference type="GO" id="GO:0003964">
    <property type="term" value="F:RNA-directed DNA polymerase activity"/>
    <property type="evidence" value="ECO:0007669"/>
    <property type="project" value="UniProtKB-KW"/>
</dbReference>
<feature type="domain" description="Reverse transcriptase" evidence="10">
    <location>
        <begin position="34"/>
        <end position="244"/>
    </location>
</feature>
<dbReference type="Proteomes" id="UP000030758">
    <property type="component" value="Unassembled WGS sequence"/>
</dbReference>